<evidence type="ECO:0000259" key="4">
    <source>
        <dbReference type="PROSITE" id="PS51774"/>
    </source>
</evidence>
<keyword evidence="1" id="KW-0175">Coiled coil</keyword>
<dbReference type="InterPro" id="IPR011684">
    <property type="entry name" value="NAB"/>
</dbReference>
<name>A0A7I8J0B9_SPIIN</name>
<dbReference type="Pfam" id="PF07765">
    <property type="entry name" value="KIP1"/>
    <property type="match status" value="1"/>
</dbReference>
<organism evidence="5">
    <name type="scientific">Spirodela intermedia</name>
    <name type="common">Intermediate duckweed</name>
    <dbReference type="NCBI Taxonomy" id="51605"/>
    <lineage>
        <taxon>Eukaryota</taxon>
        <taxon>Viridiplantae</taxon>
        <taxon>Streptophyta</taxon>
        <taxon>Embryophyta</taxon>
        <taxon>Tracheophyta</taxon>
        <taxon>Spermatophyta</taxon>
        <taxon>Magnoliopsida</taxon>
        <taxon>Liliopsida</taxon>
        <taxon>Araceae</taxon>
        <taxon>Lemnoideae</taxon>
        <taxon>Spirodela</taxon>
    </lineage>
</organism>
<comment type="similarity">
    <text evidence="2">Belongs to the NET family.</text>
</comment>
<evidence type="ECO:0000256" key="2">
    <source>
        <dbReference type="ARBA" id="ARBA00038006"/>
    </source>
</evidence>
<feature type="compositionally biased region" description="Basic and acidic residues" evidence="3">
    <location>
        <begin position="160"/>
        <end position="170"/>
    </location>
</feature>
<feature type="domain" description="NAB" evidence="4">
    <location>
        <begin position="12"/>
        <end position="93"/>
    </location>
</feature>
<reference evidence="5 6" key="1">
    <citation type="submission" date="2019-12" db="EMBL/GenBank/DDBJ databases">
        <authorList>
            <person name="Scholz U."/>
            <person name="Mascher M."/>
            <person name="Fiebig A."/>
        </authorList>
    </citation>
    <scope>NUCLEOTIDE SEQUENCE</scope>
</reference>
<evidence type="ECO:0000256" key="1">
    <source>
        <dbReference type="ARBA" id="ARBA00023054"/>
    </source>
</evidence>
<keyword evidence="6" id="KW-1185">Reference proteome</keyword>
<dbReference type="InterPro" id="IPR051861">
    <property type="entry name" value="NET_actin-binding_domain"/>
</dbReference>
<dbReference type="AlphaFoldDB" id="A0A7I8J0B9"/>
<dbReference type="PROSITE" id="PS51774">
    <property type="entry name" value="NAB"/>
    <property type="match status" value="1"/>
</dbReference>
<gene>
    <name evidence="5" type="ORF">SI7747_07009864</name>
</gene>
<evidence type="ECO:0000313" key="6">
    <source>
        <dbReference type="Proteomes" id="UP001189122"/>
    </source>
</evidence>
<dbReference type="EMBL" id="CACRZD030000007">
    <property type="protein sequence ID" value="CAA6663479.1"/>
    <property type="molecule type" value="Genomic_DNA"/>
</dbReference>
<dbReference type="GO" id="GO:0003779">
    <property type="term" value="F:actin binding"/>
    <property type="evidence" value="ECO:0007669"/>
    <property type="project" value="InterPro"/>
</dbReference>
<proteinExistence type="inferred from homology"/>
<evidence type="ECO:0000313" key="5">
    <source>
        <dbReference type="EMBL" id="CAA2623967.1"/>
    </source>
</evidence>
<dbReference type="EMBL" id="LR743594">
    <property type="protein sequence ID" value="CAA2623967.1"/>
    <property type="molecule type" value="Genomic_DNA"/>
</dbReference>
<dbReference type="PANTHER" id="PTHR32258">
    <property type="entry name" value="PROTEIN NETWORKED 4A"/>
    <property type="match status" value="1"/>
</dbReference>
<protein>
    <recommendedName>
        <fullName evidence="4">NAB domain-containing protein</fullName>
    </recommendedName>
</protein>
<sequence>MMLQVKQPKLSHSWWFDSHKSSPRSSTWLASTLQELDEKTKVMLKLIEQDADSFAQRAEMYYKKRPELVNMVEDFYRAHRSLAERYDLLRSETGARRLAHPGSPTKSWSQNSKNTMDKESRTSSNSFESEESEIEDPEQEEDEVSSEIRETSINEACENQSKEETGSETVKRMTEELERLREENVGLNARLLEKDEEKREVIRQLSLSMDILKEENAEMRKCLKESNKWGPFGFKMPKKGLFQGMFLGGFSRFHPAIMAL</sequence>
<feature type="compositionally biased region" description="Polar residues" evidence="3">
    <location>
        <begin position="104"/>
        <end position="114"/>
    </location>
</feature>
<dbReference type="PANTHER" id="PTHR32258:SF28">
    <property type="entry name" value="PROTEIN NETWORKED 3A-RELATED"/>
    <property type="match status" value="1"/>
</dbReference>
<accession>A0A7I8J0B9</accession>
<evidence type="ECO:0000256" key="3">
    <source>
        <dbReference type="SAM" id="MobiDB-lite"/>
    </source>
</evidence>
<dbReference type="Proteomes" id="UP001189122">
    <property type="component" value="Unassembled WGS sequence"/>
</dbReference>
<feature type="compositionally biased region" description="Acidic residues" evidence="3">
    <location>
        <begin position="128"/>
        <end position="145"/>
    </location>
</feature>
<feature type="region of interest" description="Disordered" evidence="3">
    <location>
        <begin position="95"/>
        <end position="170"/>
    </location>
</feature>